<feature type="chain" id="PRO_5040287951" evidence="1">
    <location>
        <begin position="19"/>
        <end position="94"/>
    </location>
</feature>
<comment type="caution">
    <text evidence="2">The sequence shown here is derived from an EMBL/GenBank/DDBJ whole genome shotgun (WGS) entry which is preliminary data.</text>
</comment>
<dbReference type="AlphaFoldDB" id="A0A9P5NM83"/>
<keyword evidence="1" id="KW-0732">Signal</keyword>
<dbReference type="EMBL" id="JADNYJ010000060">
    <property type="protein sequence ID" value="KAF8895837.1"/>
    <property type="molecule type" value="Genomic_DNA"/>
</dbReference>
<proteinExistence type="predicted"/>
<evidence type="ECO:0000256" key="1">
    <source>
        <dbReference type="SAM" id="SignalP"/>
    </source>
</evidence>
<reference evidence="2" key="1">
    <citation type="submission" date="2020-11" db="EMBL/GenBank/DDBJ databases">
        <authorList>
            <consortium name="DOE Joint Genome Institute"/>
            <person name="Ahrendt S."/>
            <person name="Riley R."/>
            <person name="Andreopoulos W."/>
            <person name="LaButti K."/>
            <person name="Pangilinan J."/>
            <person name="Ruiz-duenas F.J."/>
            <person name="Barrasa J.M."/>
            <person name="Sanchez-Garcia M."/>
            <person name="Camarero S."/>
            <person name="Miyauchi S."/>
            <person name="Serrano A."/>
            <person name="Linde D."/>
            <person name="Babiker R."/>
            <person name="Drula E."/>
            <person name="Ayuso-Fernandez I."/>
            <person name="Pacheco R."/>
            <person name="Padilla G."/>
            <person name="Ferreira P."/>
            <person name="Barriuso J."/>
            <person name="Kellner H."/>
            <person name="Castanera R."/>
            <person name="Alfaro M."/>
            <person name="Ramirez L."/>
            <person name="Pisabarro A.G."/>
            <person name="Kuo A."/>
            <person name="Tritt A."/>
            <person name="Lipzen A."/>
            <person name="He G."/>
            <person name="Yan M."/>
            <person name="Ng V."/>
            <person name="Cullen D."/>
            <person name="Martin F."/>
            <person name="Rosso M.-N."/>
            <person name="Henrissat B."/>
            <person name="Hibbett D."/>
            <person name="Martinez A.T."/>
            <person name="Grigoriev I.V."/>
        </authorList>
    </citation>
    <scope>NUCLEOTIDE SEQUENCE</scope>
    <source>
        <strain evidence="2">AH 44721</strain>
    </source>
</reference>
<feature type="signal peptide" evidence="1">
    <location>
        <begin position="1"/>
        <end position="18"/>
    </location>
</feature>
<name>A0A9P5NM83_GYMJU</name>
<dbReference type="Proteomes" id="UP000724874">
    <property type="component" value="Unassembled WGS sequence"/>
</dbReference>
<keyword evidence="3" id="KW-1185">Reference proteome</keyword>
<organism evidence="2 3">
    <name type="scientific">Gymnopilus junonius</name>
    <name type="common">Spectacular rustgill mushroom</name>
    <name type="synonym">Gymnopilus spectabilis subsp. junonius</name>
    <dbReference type="NCBI Taxonomy" id="109634"/>
    <lineage>
        <taxon>Eukaryota</taxon>
        <taxon>Fungi</taxon>
        <taxon>Dikarya</taxon>
        <taxon>Basidiomycota</taxon>
        <taxon>Agaricomycotina</taxon>
        <taxon>Agaricomycetes</taxon>
        <taxon>Agaricomycetidae</taxon>
        <taxon>Agaricales</taxon>
        <taxon>Agaricineae</taxon>
        <taxon>Hymenogastraceae</taxon>
        <taxon>Gymnopilus</taxon>
    </lineage>
</organism>
<protein>
    <submittedName>
        <fullName evidence="2">Uncharacterized protein</fullName>
    </submittedName>
</protein>
<evidence type="ECO:0000313" key="2">
    <source>
        <dbReference type="EMBL" id="KAF8895837.1"/>
    </source>
</evidence>
<dbReference type="OrthoDB" id="3362246at2759"/>
<evidence type="ECO:0000313" key="3">
    <source>
        <dbReference type="Proteomes" id="UP000724874"/>
    </source>
</evidence>
<sequence>MKFFSIALTAIFVGFANAAPLIIDTPYCLVVAGKSTLIEINAANEPSAAPLEDLGIQKGTSFTWDTNLAAGTVIEFEIRDNTGAVAQSGSVVVE</sequence>
<accession>A0A9P5NM83</accession>
<gene>
    <name evidence="2" type="ORF">CPB84DRAFT_1781941</name>
</gene>